<dbReference type="AlphaFoldDB" id="A0A0S4J4N0"/>
<organism evidence="2 3">
    <name type="scientific">Bodo saltans</name>
    <name type="common">Flagellated protozoan</name>
    <dbReference type="NCBI Taxonomy" id="75058"/>
    <lineage>
        <taxon>Eukaryota</taxon>
        <taxon>Discoba</taxon>
        <taxon>Euglenozoa</taxon>
        <taxon>Kinetoplastea</taxon>
        <taxon>Metakinetoplastina</taxon>
        <taxon>Eubodonida</taxon>
        <taxon>Bodonidae</taxon>
        <taxon>Bodo</taxon>
    </lineage>
</organism>
<evidence type="ECO:0000256" key="1">
    <source>
        <dbReference type="SAM" id="MobiDB-lite"/>
    </source>
</evidence>
<protein>
    <submittedName>
        <fullName evidence="2">Uncharacterized protein</fullName>
    </submittedName>
</protein>
<accession>A0A0S4J4N0</accession>
<sequence length="365" mass="38979">DLRKQVNAHLFRIDVSELGDDIDSAVNEFAIIEKKMKKLRNSIRRSVTLGSPELADVAGALDDELENAEERQYHAIDGLFFFFDLRASLTEAQISMLFERQVADGKASDEGDLASMDSAARSSILAGHSSITAAASGNVRRRPTVAEIVANLQSRMSTAGLNASMLLNESGNLGHLAPWFPLNAPASQSVGEASLRSGTGSVDALNIENVVDGNGDAAARRTKAILPPIRSVAKETAAARSTMFGDVATIAAEIAAARNKVASEALQVTDEQRILNLKTCLAVLDNAQKQYAKSKGISLPPLDSLPPIDEESEIGRPVARGTGGAMTGKLWRATVQRQAEEAAEARRKRKQSVKLSVKASPAPKR</sequence>
<dbReference type="Proteomes" id="UP000051952">
    <property type="component" value="Unassembled WGS sequence"/>
</dbReference>
<evidence type="ECO:0000313" key="3">
    <source>
        <dbReference type="Proteomes" id="UP000051952"/>
    </source>
</evidence>
<keyword evidence="3" id="KW-1185">Reference proteome</keyword>
<proteinExistence type="predicted"/>
<gene>
    <name evidence="2" type="ORF">BSAL_79695</name>
</gene>
<feature type="compositionally biased region" description="Low complexity" evidence="1">
    <location>
        <begin position="297"/>
        <end position="307"/>
    </location>
</feature>
<dbReference type="EMBL" id="CYKH01000823">
    <property type="protein sequence ID" value="CUG45877.1"/>
    <property type="molecule type" value="Genomic_DNA"/>
</dbReference>
<feature type="region of interest" description="Disordered" evidence="1">
    <location>
        <begin position="296"/>
        <end position="329"/>
    </location>
</feature>
<evidence type="ECO:0000313" key="2">
    <source>
        <dbReference type="EMBL" id="CUG45877.1"/>
    </source>
</evidence>
<feature type="non-terminal residue" evidence="2">
    <location>
        <position position="1"/>
    </location>
</feature>
<feature type="region of interest" description="Disordered" evidence="1">
    <location>
        <begin position="341"/>
        <end position="365"/>
    </location>
</feature>
<name>A0A0S4J4N0_BODSA</name>
<dbReference type="VEuPathDB" id="TriTrypDB:BSAL_79695"/>
<reference evidence="3" key="1">
    <citation type="submission" date="2015-09" db="EMBL/GenBank/DDBJ databases">
        <authorList>
            <consortium name="Pathogen Informatics"/>
        </authorList>
    </citation>
    <scope>NUCLEOTIDE SEQUENCE [LARGE SCALE GENOMIC DNA]</scope>
    <source>
        <strain evidence="3">Lake Konstanz</strain>
    </source>
</reference>